<dbReference type="PANTHER" id="PTHR11102:SF147">
    <property type="entry name" value="SEL1L ADAPTOR SUBUNIT OF ERAD E3 UBIQUITIN LIGASE"/>
    <property type="match status" value="1"/>
</dbReference>
<evidence type="ECO:0000313" key="4">
    <source>
        <dbReference type="Proteomes" id="UP000283509"/>
    </source>
</evidence>
<evidence type="ECO:0000256" key="2">
    <source>
        <dbReference type="SAM" id="SignalP"/>
    </source>
</evidence>
<dbReference type="PANTHER" id="PTHR11102">
    <property type="entry name" value="SEL-1-LIKE PROTEIN"/>
    <property type="match status" value="1"/>
</dbReference>
<dbReference type="InterPro" id="IPR050767">
    <property type="entry name" value="Sel1_AlgK"/>
</dbReference>
<evidence type="ECO:0000313" key="3">
    <source>
        <dbReference type="EMBL" id="ROT76923.1"/>
    </source>
</evidence>
<dbReference type="STRING" id="6689.A0A3R7M9V6"/>
<comment type="similarity">
    <text evidence="1">Belongs to the sel-1 family.</text>
</comment>
<name>A0A3R7M9V6_PENVA</name>
<dbReference type="InterPro" id="IPR011990">
    <property type="entry name" value="TPR-like_helical_dom_sf"/>
</dbReference>
<accession>A0A3R7M9V6</accession>
<proteinExistence type="inferred from homology"/>
<dbReference type="AlphaFoldDB" id="A0A3R7M9V6"/>
<dbReference type="OrthoDB" id="272077at2759"/>
<dbReference type="GO" id="GO:0005789">
    <property type="term" value="C:endoplasmic reticulum membrane"/>
    <property type="evidence" value="ECO:0007669"/>
    <property type="project" value="TreeGrafter"/>
</dbReference>
<reference evidence="3 4" key="1">
    <citation type="submission" date="2018-04" db="EMBL/GenBank/DDBJ databases">
        <authorList>
            <person name="Zhang X."/>
            <person name="Yuan J."/>
            <person name="Li F."/>
            <person name="Xiang J."/>
        </authorList>
    </citation>
    <scope>NUCLEOTIDE SEQUENCE [LARGE SCALE GENOMIC DNA]</scope>
    <source>
        <tissue evidence="3">Muscle</tissue>
    </source>
</reference>
<feature type="signal peptide" evidence="2">
    <location>
        <begin position="1"/>
        <end position="19"/>
    </location>
</feature>
<dbReference type="EMBL" id="QCYY01001592">
    <property type="protein sequence ID" value="ROT76923.1"/>
    <property type="molecule type" value="Genomic_DNA"/>
</dbReference>
<dbReference type="GO" id="GO:0036503">
    <property type="term" value="P:ERAD pathway"/>
    <property type="evidence" value="ECO:0007669"/>
    <property type="project" value="TreeGrafter"/>
</dbReference>
<dbReference type="SMART" id="SM00671">
    <property type="entry name" value="SEL1"/>
    <property type="match status" value="6"/>
</dbReference>
<dbReference type="InterPro" id="IPR006597">
    <property type="entry name" value="Sel1-like"/>
</dbReference>
<organism evidence="3 4">
    <name type="scientific">Penaeus vannamei</name>
    <name type="common">Whiteleg shrimp</name>
    <name type="synonym">Litopenaeus vannamei</name>
    <dbReference type="NCBI Taxonomy" id="6689"/>
    <lineage>
        <taxon>Eukaryota</taxon>
        <taxon>Metazoa</taxon>
        <taxon>Ecdysozoa</taxon>
        <taxon>Arthropoda</taxon>
        <taxon>Crustacea</taxon>
        <taxon>Multicrustacea</taxon>
        <taxon>Malacostraca</taxon>
        <taxon>Eumalacostraca</taxon>
        <taxon>Eucarida</taxon>
        <taxon>Decapoda</taxon>
        <taxon>Dendrobranchiata</taxon>
        <taxon>Penaeoidea</taxon>
        <taxon>Penaeidae</taxon>
        <taxon>Penaeus</taxon>
    </lineage>
</organism>
<evidence type="ECO:0000256" key="1">
    <source>
        <dbReference type="ARBA" id="ARBA00038101"/>
    </source>
</evidence>
<feature type="chain" id="PRO_5018757661" evidence="2">
    <location>
        <begin position="20"/>
        <end position="550"/>
    </location>
</feature>
<keyword evidence="4" id="KW-1185">Reference proteome</keyword>
<keyword evidence="2" id="KW-0732">Signal</keyword>
<dbReference type="Proteomes" id="UP000283509">
    <property type="component" value="Unassembled WGS sequence"/>
</dbReference>
<reference evidence="3 4" key="2">
    <citation type="submission" date="2019-01" db="EMBL/GenBank/DDBJ databases">
        <title>The decoding of complex shrimp genome reveals the adaptation for benthos swimmer, frequently molting mechanism and breeding impact on genome.</title>
        <authorList>
            <person name="Sun Y."/>
            <person name="Gao Y."/>
            <person name="Yu Y."/>
        </authorList>
    </citation>
    <scope>NUCLEOTIDE SEQUENCE [LARGE SCALE GENOMIC DNA]</scope>
    <source>
        <tissue evidence="3">Muscle</tissue>
    </source>
</reference>
<dbReference type="Pfam" id="PF08238">
    <property type="entry name" value="Sel1"/>
    <property type="match status" value="7"/>
</dbReference>
<protein>
    <submittedName>
        <fullName evidence="3">Sel-1-like protein 2</fullName>
    </submittedName>
</protein>
<dbReference type="Gene3D" id="1.25.40.10">
    <property type="entry name" value="Tetratricopeptide repeat domain"/>
    <property type="match status" value="2"/>
</dbReference>
<comment type="caution">
    <text evidence="3">The sequence shown here is derived from an EMBL/GenBank/DDBJ whole genome shotgun (WGS) entry which is preliminary data.</text>
</comment>
<dbReference type="SUPFAM" id="SSF81901">
    <property type="entry name" value="HCP-like"/>
    <property type="match status" value="3"/>
</dbReference>
<gene>
    <name evidence="3" type="ORF">C7M84_004467</name>
</gene>
<sequence length="550" mass="60167">MRSDIGLIIVLILAGSVYGGELTKWQNQREDAVFALFRPQDASQGALLLQEAASQGNADAESDLTLAKLLGMGVPQDIEAAEKSSSSLVEGGGARAHTTLGLLLSHNLTGTEMTEEKRQSQALSHYIIAAMSNDPIAQILAGLHYLKVGDCDAALQYFRRAALAVIPAVPEEMMMQDSPRYVWPEDDEFEGRMTLDEFHFVELMAQHGDADAALKTAVFLYRGLPGLPRDVRGAVGYLRQAVKENSTSAMVMLSSILLRHDIPDVEEDVLGLLQTALDLGEKSAHAYLGLLYLNGFKDVPKNLAKAKIHLTQGVMHGFTEAFYLLGKLYEEDSSGGSDEAIALWHVSASVGHVPSAFRIAERYWQELHRGAADADNTAVFAKALCQSAVSLYREVALSGDWHYLLESAYEDYVSGHAGTALMKYLLMSDLGYPSAHVNAGRLLDSGNDGIYNTEEALHQQAMKVWQKAGGHGPYVRLGDLHYYGQGVPQDLTLAFMYYNNASMLGSAHGLFNAAQMVEWGEGVAQNVTKAREMYEEAALKMLTFRWHSLS</sequence>